<evidence type="ECO:0000256" key="13">
    <source>
        <dbReference type="NCBIfam" id="TIGR02402"/>
    </source>
</evidence>
<proteinExistence type="inferred from homology"/>
<dbReference type="UniPathway" id="UPA00299"/>
<dbReference type="CDD" id="cd02853">
    <property type="entry name" value="E_set_MTHase_like_N"/>
    <property type="match status" value="1"/>
</dbReference>
<reference evidence="19 20" key="1">
    <citation type="journal article" date="2013" name="Genome Biol. Evol.">
        <title>Genomes of Stigonematalean cyanobacteria (subsection V) and the evolution of oxygenic photosynthesis from prokaryotes to plastids.</title>
        <authorList>
            <person name="Dagan T."/>
            <person name="Roettger M."/>
            <person name="Stucken K."/>
            <person name="Landan G."/>
            <person name="Koch R."/>
            <person name="Major P."/>
            <person name="Gould S.B."/>
            <person name="Goremykin V.V."/>
            <person name="Rippka R."/>
            <person name="Tandeau de Marsac N."/>
            <person name="Gugger M."/>
            <person name="Lockhart P.J."/>
            <person name="Allen J.F."/>
            <person name="Brune I."/>
            <person name="Maus I."/>
            <person name="Puhler A."/>
            <person name="Martin W.F."/>
        </authorList>
    </citation>
    <scope>NUCLEOTIDE SEQUENCE [LARGE SCALE GENOMIC DNA]</scope>
    <source>
        <strain evidence="19 20">PCC 7110</strain>
    </source>
</reference>
<comment type="catalytic activity">
    <reaction evidence="12 14">
        <text>hydrolysis of (1-&gt;4)-alpha-D-glucosidic linkage in 4-alpha-D-[(1-&gt;4)-alpha-D-glucanosyl]n trehalose to yield trehalose and (1-&gt;4)-alpha-D-glucan.</text>
        <dbReference type="EC" id="3.2.1.141"/>
    </reaction>
</comment>
<dbReference type="EC" id="3.2.1.141" evidence="4 13"/>
<organism evidence="19 20">
    <name type="scientific">Scytonema hofmannii PCC 7110</name>
    <dbReference type="NCBI Taxonomy" id="128403"/>
    <lineage>
        <taxon>Bacteria</taxon>
        <taxon>Bacillati</taxon>
        <taxon>Cyanobacteriota</taxon>
        <taxon>Cyanophyceae</taxon>
        <taxon>Nostocales</taxon>
        <taxon>Scytonemataceae</taxon>
        <taxon>Scytonema</taxon>
    </lineage>
</organism>
<feature type="active site" description="Nucleophile" evidence="15">
    <location>
        <position position="267"/>
    </location>
</feature>
<evidence type="ECO:0000256" key="17">
    <source>
        <dbReference type="PIRSR" id="PIRSR006337-3"/>
    </source>
</evidence>
<evidence type="ECO:0000256" key="11">
    <source>
        <dbReference type="ARBA" id="ARBA00033284"/>
    </source>
</evidence>
<evidence type="ECO:0000256" key="4">
    <source>
        <dbReference type="ARBA" id="ARBA00012268"/>
    </source>
</evidence>
<evidence type="ECO:0000256" key="6">
    <source>
        <dbReference type="ARBA" id="ARBA00022490"/>
    </source>
</evidence>
<comment type="subcellular location">
    <subcellularLocation>
        <location evidence="1 15">Cytoplasm</location>
    </subcellularLocation>
</comment>
<evidence type="ECO:0000256" key="16">
    <source>
        <dbReference type="PIRSR" id="PIRSR006337-2"/>
    </source>
</evidence>
<dbReference type="GO" id="GO:0033942">
    <property type="term" value="F:4-alpha-D-(1-&gt;4)-alpha-D-glucanotrehalose trehalohydrolase activity"/>
    <property type="evidence" value="ECO:0007669"/>
    <property type="project" value="UniProtKB-EC"/>
</dbReference>
<dbReference type="SUPFAM" id="SSF81296">
    <property type="entry name" value="E set domains"/>
    <property type="match status" value="1"/>
</dbReference>
<dbReference type="SUPFAM" id="SSF51445">
    <property type="entry name" value="(Trans)glycosidases"/>
    <property type="match status" value="1"/>
</dbReference>
<feature type="active site" description="Proton donor" evidence="15">
    <location>
        <position position="304"/>
    </location>
</feature>
<keyword evidence="6" id="KW-0963">Cytoplasm</keyword>
<dbReference type="InterPro" id="IPR014756">
    <property type="entry name" value="Ig_E-set"/>
</dbReference>
<protein>
    <recommendedName>
        <fullName evidence="5 13">Malto-oligosyltrehalose trehalohydrolase</fullName>
        <shortName evidence="14">MTHase</shortName>
        <ecNumber evidence="4 13">3.2.1.141</ecNumber>
    </recommendedName>
    <alternativeName>
        <fullName evidence="11 14">4-alpha-D-((1-&gt;4)-alpha-D-glucano)trehalose trehalohydrolase</fullName>
    </alternativeName>
    <alternativeName>
        <fullName evidence="10 14">Maltooligosyl trehalose trehalohydrolase</fullName>
    </alternativeName>
</protein>
<dbReference type="GO" id="GO:0005737">
    <property type="term" value="C:cytoplasm"/>
    <property type="evidence" value="ECO:0007669"/>
    <property type="project" value="UniProtKB-SubCell"/>
</dbReference>
<sequence length="616" mass="70536">MKIGAHYLGNGHCEFRVWSPNAEAVTVKIVSPQERILPMQQEEGGYWQLTATDVHPGTQYFYQLNNGESRPDPASNYQPLGVHAASEVIDHNFTWNDTKWSGIPLENLIIYELHVGTFTQEGTFEAMIPRLKDLKELGVNAIEIMPIAQFPGDKPTDGSCAYRNWGYDGVYPFAVQNSYGSPEALKRLVDACHQQGMAVVLDVVYNHFGPEGNYMSHFGPYFTHAYRTPWGDAMNFDDGHSHNVRNYFIQNALYWLRDYHIDILRLDAVHAIYDLGAKHFLEELAENVAALSKQQNRKLYLIAESDLNDPRVVRPVENGGYGLDAQWSDDFHHALHALLTGEQTGYYEDFGKCEHLAKAYRDTFVYDWKYSPHRKRFHGNSVRDRSPNQFVVCIQNHDQVGNRMLGERLSHLVSFEALKLAAGALLLSPNIPLLFMGEEYGEEAPFLYFVSHSDPDLIRAVRQGRKQEFAAFHAEGEPPDPESAETFLKCKLNWEKRKEGKHQALWSLYQYLIQLRNTVPALVERERQNMEVDFLEDKKVLWWRRWSQNNQILCLMNFNQSDVNLGSAMLGDGWSKILDSADEKWHGSGSQLPEELSNGKKLILRPQSFAVYQSNG</sequence>
<evidence type="ECO:0000256" key="10">
    <source>
        <dbReference type="ARBA" id="ARBA00032057"/>
    </source>
</evidence>
<dbReference type="Pfam" id="PF00128">
    <property type="entry name" value="Alpha-amylase"/>
    <property type="match status" value="1"/>
</dbReference>
<dbReference type="STRING" id="128403.WA1_37595"/>
<keyword evidence="7 14" id="KW-0378">Hydrolase</keyword>
<dbReference type="GO" id="GO:0005992">
    <property type="term" value="P:trehalose biosynthetic process"/>
    <property type="evidence" value="ECO:0007669"/>
    <property type="project" value="UniProtKB-UniRule"/>
</dbReference>
<dbReference type="PIRSF" id="PIRSF006337">
    <property type="entry name" value="Trehalose_TreZ"/>
    <property type="match status" value="1"/>
</dbReference>
<dbReference type="OrthoDB" id="434929at2"/>
<evidence type="ECO:0000256" key="9">
    <source>
        <dbReference type="ARBA" id="ARBA00023295"/>
    </source>
</evidence>
<dbReference type="Gene3D" id="1.10.10.760">
    <property type="entry name" value="E-set domains of sugar-utilizing enzymes"/>
    <property type="match status" value="1"/>
</dbReference>
<evidence type="ECO:0000259" key="18">
    <source>
        <dbReference type="SMART" id="SM00642"/>
    </source>
</evidence>
<dbReference type="EMBL" id="ANNX02000042">
    <property type="protein sequence ID" value="KYC38072.1"/>
    <property type="molecule type" value="Genomic_DNA"/>
</dbReference>
<feature type="site" description="Transition state stabilizer" evidence="17">
    <location>
        <position position="398"/>
    </location>
</feature>
<dbReference type="AlphaFoldDB" id="A0A139X0C3"/>
<dbReference type="Gene3D" id="2.60.40.10">
    <property type="entry name" value="Immunoglobulins"/>
    <property type="match status" value="1"/>
</dbReference>
<dbReference type="InterPro" id="IPR004193">
    <property type="entry name" value="Glyco_hydro_13_N"/>
</dbReference>
<dbReference type="CDD" id="cd11325">
    <property type="entry name" value="AmyAc_GTHase"/>
    <property type="match status" value="1"/>
</dbReference>
<keyword evidence="9 14" id="KW-0326">Glycosidase</keyword>
<accession>A0A139X0C3</accession>
<feature type="binding site" evidence="16">
    <location>
        <begin position="265"/>
        <end position="270"/>
    </location>
    <ligand>
        <name>substrate</name>
    </ligand>
</feature>
<keyword evidence="20" id="KW-1185">Reference proteome</keyword>
<evidence type="ECO:0000256" key="8">
    <source>
        <dbReference type="ARBA" id="ARBA00023277"/>
    </source>
</evidence>
<feature type="binding site" evidence="16">
    <location>
        <begin position="397"/>
        <end position="402"/>
    </location>
    <ligand>
        <name>substrate</name>
    </ligand>
</feature>
<evidence type="ECO:0000256" key="3">
    <source>
        <dbReference type="ARBA" id="ARBA00008061"/>
    </source>
</evidence>
<name>A0A139X0C3_9CYAN</name>
<evidence type="ECO:0000256" key="5">
    <source>
        <dbReference type="ARBA" id="ARBA00015938"/>
    </source>
</evidence>
<comment type="caution">
    <text evidence="19">The sequence shown here is derived from an EMBL/GenBank/DDBJ whole genome shotgun (WGS) entry which is preliminary data.</text>
</comment>
<gene>
    <name evidence="19" type="ORF">WA1_37595</name>
</gene>
<evidence type="ECO:0000256" key="15">
    <source>
        <dbReference type="PIRSR" id="PIRSR006337-1"/>
    </source>
</evidence>
<dbReference type="InterPro" id="IPR044901">
    <property type="entry name" value="Trehalose_TreZ_E-set_sf"/>
</dbReference>
<feature type="domain" description="Glycosyl hydrolase family 13 catalytic" evidence="18">
    <location>
        <begin position="112"/>
        <end position="465"/>
    </location>
</feature>
<evidence type="ECO:0000256" key="7">
    <source>
        <dbReference type="ARBA" id="ARBA00022801"/>
    </source>
</evidence>
<feature type="binding site" evidence="16">
    <location>
        <begin position="329"/>
        <end position="333"/>
    </location>
    <ligand>
        <name>substrate</name>
    </ligand>
</feature>
<dbReference type="PANTHER" id="PTHR43651">
    <property type="entry name" value="1,4-ALPHA-GLUCAN-BRANCHING ENZYME"/>
    <property type="match status" value="1"/>
</dbReference>
<comment type="pathway">
    <text evidence="2 14">Glycan biosynthesis; trehalose biosynthesis.</text>
</comment>
<evidence type="ECO:0000256" key="2">
    <source>
        <dbReference type="ARBA" id="ARBA00005199"/>
    </source>
</evidence>
<evidence type="ECO:0000313" key="19">
    <source>
        <dbReference type="EMBL" id="KYC38072.1"/>
    </source>
</evidence>
<dbReference type="InterPro" id="IPR012768">
    <property type="entry name" value="Trehalose_TreZ"/>
</dbReference>
<dbReference type="InterPro" id="IPR013783">
    <property type="entry name" value="Ig-like_fold"/>
</dbReference>
<evidence type="ECO:0000256" key="1">
    <source>
        <dbReference type="ARBA" id="ARBA00004496"/>
    </source>
</evidence>
<dbReference type="SMART" id="SM00642">
    <property type="entry name" value="Aamy"/>
    <property type="match status" value="1"/>
</dbReference>
<evidence type="ECO:0000313" key="20">
    <source>
        <dbReference type="Proteomes" id="UP000076925"/>
    </source>
</evidence>
<comment type="similarity">
    <text evidence="3 14">Belongs to the glycosyl hydrolase 13 family.</text>
</comment>
<dbReference type="InterPro" id="IPR017853">
    <property type="entry name" value="GH"/>
</dbReference>
<dbReference type="Gene3D" id="3.20.20.80">
    <property type="entry name" value="Glycosidases"/>
    <property type="match status" value="1"/>
</dbReference>
<dbReference type="PANTHER" id="PTHR43651:SF11">
    <property type="entry name" value="MALTO-OLIGOSYLTREHALOSE TREHALOHYDROLASE"/>
    <property type="match status" value="1"/>
</dbReference>
<dbReference type="Proteomes" id="UP000076925">
    <property type="component" value="Unassembled WGS sequence"/>
</dbReference>
<evidence type="ECO:0000256" key="14">
    <source>
        <dbReference type="PIRNR" id="PIRNR006337"/>
    </source>
</evidence>
<dbReference type="Pfam" id="PF02922">
    <property type="entry name" value="CBM_48"/>
    <property type="match status" value="1"/>
</dbReference>
<evidence type="ECO:0000256" key="12">
    <source>
        <dbReference type="ARBA" id="ARBA00034013"/>
    </source>
</evidence>
<keyword evidence="8" id="KW-0119">Carbohydrate metabolism</keyword>
<dbReference type="NCBIfam" id="TIGR02402">
    <property type="entry name" value="trehalose_TreZ"/>
    <property type="match status" value="1"/>
</dbReference>
<dbReference type="InterPro" id="IPR006047">
    <property type="entry name" value="GH13_cat_dom"/>
</dbReference>
<dbReference type="RefSeq" id="WP_017749336.1">
    <property type="nucleotide sequence ID" value="NZ_KQ976354.1"/>
</dbReference>